<keyword evidence="3" id="KW-1185">Reference proteome</keyword>
<evidence type="ECO:0000313" key="3">
    <source>
        <dbReference type="Proteomes" id="UP001464555"/>
    </source>
</evidence>
<gene>
    <name evidence="2" type="ORF">AAEO56_05395</name>
</gene>
<proteinExistence type="predicted"/>
<name>A0ABU9HUP9_9FLAO</name>
<evidence type="ECO:0000256" key="1">
    <source>
        <dbReference type="SAM" id="SignalP"/>
    </source>
</evidence>
<dbReference type="Proteomes" id="UP001464555">
    <property type="component" value="Unassembled WGS sequence"/>
</dbReference>
<evidence type="ECO:0000313" key="2">
    <source>
        <dbReference type="EMBL" id="MEL1243687.1"/>
    </source>
</evidence>
<protein>
    <recommendedName>
        <fullName evidence="4">Lipocalin-like domain-containing protein</fullName>
    </recommendedName>
</protein>
<sequence>MKTLLSILILCTLFLSVSFPEQEKDDITGVYISKQPTFGEKAAMMYLRGHPNFLYTGPKNEKLELKPDSTFVCTINTCSEGLVSYTGTWKRSGKTVTLHPDNADYKDSSLTIYKKNRLYTVSKVKISDSGETMPHLTLLEKQ</sequence>
<dbReference type="RefSeq" id="WP_341696000.1">
    <property type="nucleotide sequence ID" value="NZ_JBBYHR010000002.1"/>
</dbReference>
<feature type="chain" id="PRO_5045334240" description="Lipocalin-like domain-containing protein" evidence="1">
    <location>
        <begin position="24"/>
        <end position="142"/>
    </location>
</feature>
<evidence type="ECO:0008006" key="4">
    <source>
        <dbReference type="Google" id="ProtNLM"/>
    </source>
</evidence>
<accession>A0ABU9HUP9</accession>
<feature type="signal peptide" evidence="1">
    <location>
        <begin position="1"/>
        <end position="23"/>
    </location>
</feature>
<organism evidence="2 3">
    <name type="scientific">Flavobacterium arundinis</name>
    <dbReference type="NCBI Taxonomy" id="3139143"/>
    <lineage>
        <taxon>Bacteria</taxon>
        <taxon>Pseudomonadati</taxon>
        <taxon>Bacteroidota</taxon>
        <taxon>Flavobacteriia</taxon>
        <taxon>Flavobacteriales</taxon>
        <taxon>Flavobacteriaceae</taxon>
        <taxon>Flavobacterium</taxon>
    </lineage>
</organism>
<comment type="caution">
    <text evidence="2">The sequence shown here is derived from an EMBL/GenBank/DDBJ whole genome shotgun (WGS) entry which is preliminary data.</text>
</comment>
<reference evidence="2 3" key="1">
    <citation type="submission" date="2024-04" db="EMBL/GenBank/DDBJ databases">
        <title>Flavobacterium sp. DGU11 16S ribosomal RNA gene Genome sequencing and assembly.</title>
        <authorList>
            <person name="Park S."/>
        </authorList>
    </citation>
    <scope>NUCLEOTIDE SEQUENCE [LARGE SCALE GENOMIC DNA]</scope>
    <source>
        <strain evidence="2 3">DGU11</strain>
    </source>
</reference>
<keyword evidence="1" id="KW-0732">Signal</keyword>
<dbReference type="EMBL" id="JBBYHR010000002">
    <property type="protein sequence ID" value="MEL1243687.1"/>
    <property type="molecule type" value="Genomic_DNA"/>
</dbReference>